<name>Q86TX5_HUMAN</name>
<dbReference type="EMBL" id="CH471061">
    <property type="protein sequence ID" value="EAW80918.1"/>
    <property type="molecule type" value="Genomic_DNA"/>
</dbReference>
<protein>
    <submittedName>
        <fullName evidence="2">Full-length cDNA clone CS0DC006YG08 of Neuroblastoma of Homo sapiens (human)</fullName>
    </submittedName>
    <submittedName>
        <fullName evidence="3">HCG2028511</fullName>
    </submittedName>
</protein>
<reference evidence="2" key="2">
    <citation type="submission" date="2003-01" db="EMBL/GenBank/DDBJ databases">
        <title>Full-length cDNA libraries and normalization.</title>
        <authorList>
            <person name="Li W.B."/>
            <person name="Gruber C."/>
            <person name="Jessee J."/>
            <person name="Polayes D."/>
        </authorList>
    </citation>
    <scope>NUCLEOTIDE SEQUENCE</scope>
    <source>
        <tissue evidence="2">Neuroblastoma</tissue>
    </source>
</reference>
<feature type="region of interest" description="Disordered" evidence="1">
    <location>
        <begin position="77"/>
        <end position="104"/>
    </location>
</feature>
<evidence type="ECO:0000313" key="2">
    <source>
        <dbReference type="EMBL" id="CAD61877.1"/>
    </source>
</evidence>
<reference evidence="3" key="4">
    <citation type="submission" date="2005-07" db="EMBL/GenBank/DDBJ databases">
        <authorList>
            <person name="Mural R.J."/>
            <person name="Istrail S."/>
            <person name="Sutton G."/>
            <person name="Florea L."/>
            <person name="Halpern A.L."/>
            <person name="Mobarry C.M."/>
            <person name="Lippert R."/>
            <person name="Walenz B."/>
            <person name="Shatkay H."/>
            <person name="Dew I."/>
            <person name="Miller J.R."/>
            <person name="Flanigan M.J."/>
            <person name="Edwards N.J."/>
            <person name="Bolanos R."/>
            <person name="Fasulo D."/>
            <person name="Halldorsson B.V."/>
            <person name="Hannenhalli S."/>
            <person name="Turner R."/>
            <person name="Yooseph S."/>
            <person name="Lu F."/>
            <person name="Nusskern D.R."/>
            <person name="Shue B.C."/>
            <person name="Zheng X.H."/>
            <person name="Zhong F."/>
            <person name="Delcher A.L."/>
            <person name="Huson D.H."/>
            <person name="Kravitz S.A."/>
            <person name="Mouchard L."/>
            <person name="Reinert K."/>
            <person name="Remington K.A."/>
            <person name="Clark A.G."/>
            <person name="Waterman M.S."/>
            <person name="Eichler E.E."/>
            <person name="Adams M.D."/>
            <person name="Hunkapiller M.W."/>
            <person name="Myers E.W."/>
            <person name="Venter J.C."/>
        </authorList>
    </citation>
    <scope>NUCLEOTIDE SEQUENCE</scope>
</reference>
<dbReference type="AlphaFoldDB" id="Q86TX5"/>
<reference evidence="2" key="3">
    <citation type="submission" date="2003-01" db="EMBL/GenBank/DDBJ databases">
        <authorList>
            <person name="Genoscope"/>
        </authorList>
    </citation>
    <scope>NUCLEOTIDE SEQUENCE</scope>
    <source>
        <tissue evidence="2">Neuroblastoma</tissue>
    </source>
</reference>
<accession>Q86TX5</accession>
<sequence length="124" mass="13553">MDRPVPAQSAALGGTRTRGFEAGSLLLLGVRAAAAQPLQPAFGRLTAASSAILQWHRSPRRLSEALLYLVRAVSTFTRRERPPPRGPEFDARPLPTRGCDSPSEAEVYLVREREQHGERGEALP</sequence>
<feature type="compositionally biased region" description="Basic and acidic residues" evidence="1">
    <location>
        <begin position="77"/>
        <end position="91"/>
    </location>
</feature>
<dbReference type="EMBL" id="BX161387">
    <property type="protein sequence ID" value="CAD61877.1"/>
    <property type="molecule type" value="mRNA"/>
</dbReference>
<reference evidence="3" key="1">
    <citation type="journal article" date="2001" name="Science">
        <title>The sequence of the human genome.</title>
        <authorList>
            <person name="Venter J.C."/>
            <person name="Adams M.D."/>
            <person name="Myers E.W."/>
            <person name="Li P.W."/>
            <person name="Mural R.J."/>
            <person name="Sutton G.G."/>
            <person name="Smith H.O."/>
            <person name="Yandell M."/>
            <person name="Evans C.A."/>
            <person name="Holt R.A."/>
            <person name="Gocayne J.D."/>
            <person name="Amanatides P."/>
            <person name="Ballew R.M."/>
            <person name="Huson D.H."/>
            <person name="Wortman J.R."/>
            <person name="Zhang Q."/>
            <person name="Kodira C.D."/>
            <person name="Zheng X.H."/>
            <person name="Chen L."/>
            <person name="Skupski M."/>
            <person name="Subramanian G."/>
            <person name="Thomas P.D."/>
            <person name="Zhang J."/>
            <person name="Gabor Miklos G.L."/>
            <person name="Nelson C."/>
            <person name="Broder S."/>
            <person name="Clark A.G."/>
            <person name="Nadeau J."/>
            <person name="McKusick V.A."/>
            <person name="Zinder N."/>
            <person name="Levine A.J."/>
            <person name="Roberts R.J."/>
            <person name="Simon M."/>
            <person name="Slayman C."/>
            <person name="Hunkapiller M."/>
            <person name="Bolanos R."/>
            <person name="Delcher A."/>
            <person name="Dew I."/>
            <person name="Fasulo D."/>
            <person name="Flanigan M."/>
            <person name="Florea L."/>
            <person name="Halpern A."/>
            <person name="Hannenhalli S."/>
            <person name="Kravitz S."/>
            <person name="Levy S."/>
            <person name="Mobarry C."/>
            <person name="Reinert K."/>
            <person name="Remington K."/>
            <person name="Abu-Threideh J."/>
            <person name="Beasley E."/>
            <person name="Biddick K."/>
            <person name="Bonazzi V."/>
            <person name="Brandon R."/>
            <person name="Cargill M."/>
            <person name="Chandramouliswaran I."/>
            <person name="Charlab R."/>
            <person name="Chaturvedi K."/>
            <person name="Deng Z."/>
            <person name="Di Francesco V."/>
            <person name="Dunn P."/>
            <person name="Eilbeck K."/>
            <person name="Evangelista C."/>
            <person name="Gabrielian A.E."/>
            <person name="Gan W."/>
            <person name="Ge W."/>
            <person name="Gong F."/>
            <person name="Gu Z."/>
            <person name="Guan P."/>
            <person name="Heiman T.J."/>
            <person name="Higgins M.E."/>
            <person name="Ji R.R."/>
            <person name="Ke Z."/>
            <person name="Ketchum K.A."/>
            <person name="Lai Z."/>
            <person name="Lei Y."/>
            <person name="Li Z."/>
            <person name="Li J."/>
            <person name="Liang Y."/>
            <person name="Lin X."/>
            <person name="Lu F."/>
            <person name="Merkulov G.V."/>
            <person name="Milshina N."/>
            <person name="Moore H.M."/>
            <person name="Naik A.K."/>
            <person name="Narayan V.A."/>
            <person name="Neelam B."/>
            <person name="Nusskern D."/>
            <person name="Rusch D.B."/>
            <person name="Salzberg S."/>
            <person name="Shao W."/>
            <person name="Shue B."/>
            <person name="Sun J."/>
            <person name="Wang Z."/>
            <person name="Wang A."/>
            <person name="Wang X."/>
            <person name="Wang J."/>
            <person name="Wei M."/>
            <person name="Wides R."/>
            <person name="Xiao C."/>
            <person name="Yan C."/>
            <person name="Yao A."/>
            <person name="Ye J."/>
            <person name="Zhan M."/>
            <person name="Zhang W."/>
            <person name="Zhang H."/>
            <person name="Zhao Q."/>
            <person name="Zheng L."/>
            <person name="Zhong F."/>
            <person name="Zhong W."/>
            <person name="Zhu S."/>
            <person name="Zhao S."/>
            <person name="Gilbert D."/>
            <person name="Baumhueter S."/>
            <person name="Spier G."/>
            <person name="Carter C."/>
            <person name="Cravchik A."/>
            <person name="Woodage T."/>
            <person name="Ali F."/>
            <person name="An H."/>
            <person name="Awe A."/>
            <person name="Baldwin D."/>
            <person name="Baden H."/>
            <person name="Barnstead M."/>
            <person name="Barrow I."/>
            <person name="Beeson K."/>
            <person name="Busam D."/>
            <person name="Carver A."/>
            <person name="Center A."/>
            <person name="Cheng M.L."/>
            <person name="Curry L."/>
            <person name="Danaher S."/>
            <person name="Davenport L."/>
            <person name="Desilets R."/>
            <person name="Dietz S."/>
            <person name="Dodson K."/>
            <person name="Doup L."/>
            <person name="Ferriera S."/>
            <person name="Garg N."/>
            <person name="Gluecksmann A."/>
            <person name="Hart B."/>
            <person name="Haynes J."/>
            <person name="Haynes C."/>
            <person name="Heiner C."/>
            <person name="Hladun S."/>
            <person name="Hostin D."/>
            <person name="Houck J."/>
            <person name="Howland T."/>
            <person name="Ibegwam C."/>
            <person name="Johnson J."/>
            <person name="Kalush F."/>
            <person name="Kline L."/>
            <person name="Koduru S."/>
            <person name="Love A."/>
            <person name="Mann F."/>
            <person name="May D."/>
            <person name="McCawley S."/>
            <person name="McIntosh T."/>
            <person name="McMullen I."/>
            <person name="Moy M."/>
            <person name="Moy L."/>
            <person name="Murphy B."/>
            <person name="Nelson K."/>
            <person name="Pfannkoch C."/>
            <person name="Pratts E."/>
            <person name="Puri V."/>
            <person name="Qureshi H."/>
            <person name="Reardon M."/>
            <person name="Rodriguez R."/>
            <person name="Rogers Y.H."/>
            <person name="Romblad D."/>
            <person name="Ruhfel B."/>
            <person name="Scott R."/>
            <person name="Sitter C."/>
            <person name="Smallwood M."/>
            <person name="Stewart E."/>
            <person name="Strong R."/>
            <person name="Suh E."/>
            <person name="Thomas R."/>
            <person name="Tint N.N."/>
            <person name="Tse S."/>
            <person name="Vech C."/>
            <person name="Wang G."/>
            <person name="Wetter J."/>
            <person name="Williams S."/>
            <person name="Williams M."/>
            <person name="Windsor S."/>
            <person name="Winn-Deen E."/>
            <person name="Wolfe K."/>
            <person name="Zaveri J."/>
            <person name="Zaveri K."/>
            <person name="Abril J.F."/>
            <person name="Guigo R."/>
            <person name="Campbell M.J."/>
            <person name="Sjolander K.V."/>
            <person name="Karlak B."/>
            <person name="Kejariwal A."/>
            <person name="Mi H."/>
            <person name="Lazareva B."/>
            <person name="Hatton T."/>
            <person name="Narechania A."/>
            <person name="Diemer K."/>
            <person name="Muruganujan A."/>
            <person name="Guo N."/>
            <person name="Sato S."/>
            <person name="Bafna V."/>
            <person name="Istrail S."/>
            <person name="Lippert R."/>
            <person name="Schwartz R."/>
            <person name="Walenz B."/>
            <person name="Yooseph S."/>
            <person name="Allen D."/>
            <person name="Basu A."/>
            <person name="Baxendale J."/>
            <person name="Blick L."/>
            <person name="Caminha M."/>
            <person name="Carnes-Stine J."/>
            <person name="Caulk P."/>
            <person name="Chiang Y.H."/>
            <person name="Coyne M."/>
            <person name="Dahlke C."/>
            <person name="Mays A."/>
            <person name="Dombroski M."/>
            <person name="Donnelly M."/>
            <person name="Ely D."/>
            <person name="Esparham S."/>
            <person name="Fosler C."/>
            <person name="Gire H."/>
            <person name="Glanowski S."/>
            <person name="Glasser K."/>
            <person name="Glodek A."/>
            <person name="Gorokhov M."/>
            <person name="Graham K."/>
            <person name="Gropman B."/>
            <person name="Harris M."/>
            <person name="Heil J."/>
            <person name="Henderson S."/>
            <person name="Hoover J."/>
            <person name="Jennings D."/>
            <person name="Jordan C."/>
            <person name="Jordan J."/>
            <person name="Kasha J."/>
            <person name="Kagan L."/>
            <person name="Kraft C."/>
            <person name="Levitsky A."/>
            <person name="Lewis M."/>
            <person name="Liu X."/>
            <person name="Lopez J."/>
            <person name="Ma D."/>
            <person name="Majoros W."/>
            <person name="McDaniel J."/>
            <person name="Murphy S."/>
            <person name="Newman M."/>
            <person name="Nguyen T."/>
            <person name="Nguyen N."/>
            <person name="Nodell M."/>
            <person name="Pan S."/>
            <person name="Peck J."/>
            <person name="Peterson M."/>
            <person name="Rowe W."/>
            <person name="Sanders R."/>
            <person name="Scott J."/>
            <person name="Simpson M."/>
            <person name="Smith T."/>
            <person name="Sprague A."/>
            <person name="Stockwell T."/>
            <person name="Turner R."/>
            <person name="Venter E."/>
            <person name="Wang M."/>
            <person name="Wen M."/>
            <person name="Wu D."/>
            <person name="Wu M."/>
            <person name="Xia A."/>
            <person name="Zandieh A."/>
            <person name="Zhu X."/>
        </authorList>
    </citation>
    <scope>NUCLEOTIDE SEQUENCE</scope>
</reference>
<organism evidence="2">
    <name type="scientific">Homo sapiens</name>
    <name type="common">Human</name>
    <dbReference type="NCBI Taxonomy" id="9606"/>
    <lineage>
        <taxon>Eukaryota</taxon>
        <taxon>Metazoa</taxon>
        <taxon>Chordata</taxon>
        <taxon>Craniata</taxon>
        <taxon>Vertebrata</taxon>
        <taxon>Euteleostomi</taxon>
        <taxon>Mammalia</taxon>
        <taxon>Eutheria</taxon>
        <taxon>Euarchontoglires</taxon>
        <taxon>Primates</taxon>
        <taxon>Haplorrhini</taxon>
        <taxon>Catarrhini</taxon>
        <taxon>Hominidae</taxon>
        <taxon>Homo</taxon>
    </lineage>
</organism>
<gene>
    <name evidence="3" type="ORF">hCG_2028511</name>
</gene>
<proteinExistence type="evidence at transcript level"/>
<evidence type="ECO:0000256" key="1">
    <source>
        <dbReference type="SAM" id="MobiDB-lite"/>
    </source>
</evidence>
<evidence type="ECO:0000313" key="3">
    <source>
        <dbReference type="EMBL" id="EAW80918.1"/>
    </source>
</evidence>